<dbReference type="OrthoDB" id="270970at2759"/>
<proteinExistence type="predicted"/>
<protein>
    <recommendedName>
        <fullName evidence="2">C2 domain-containing protein</fullName>
    </recommendedName>
</protein>
<evidence type="ECO:0000313" key="3">
    <source>
        <dbReference type="EMBL" id="KAG0250322.1"/>
    </source>
</evidence>
<dbReference type="PROSITE" id="PS50004">
    <property type="entry name" value="C2"/>
    <property type="match status" value="1"/>
</dbReference>
<dbReference type="InterPro" id="IPR035892">
    <property type="entry name" value="C2_domain_sf"/>
</dbReference>
<dbReference type="PANTHER" id="PTHR47052">
    <property type="entry name" value="CONSERVED SERINE PROLINE-RICH PROTEIN (AFU_ORTHOLOGUE AFUA_2G01790)"/>
    <property type="match status" value="1"/>
</dbReference>
<feature type="compositionally biased region" description="Polar residues" evidence="1">
    <location>
        <begin position="456"/>
        <end position="470"/>
    </location>
</feature>
<feature type="compositionally biased region" description="Pro residues" evidence="1">
    <location>
        <begin position="197"/>
        <end position="208"/>
    </location>
</feature>
<dbReference type="SMART" id="SM00239">
    <property type="entry name" value="C2"/>
    <property type="match status" value="1"/>
</dbReference>
<dbReference type="Gene3D" id="2.60.40.150">
    <property type="entry name" value="C2 domain"/>
    <property type="match status" value="1"/>
</dbReference>
<dbReference type="SUPFAM" id="SSF49562">
    <property type="entry name" value="C2 domain (Calcium/lipid-binding domain, CaLB)"/>
    <property type="match status" value="1"/>
</dbReference>
<feature type="compositionally biased region" description="Pro residues" evidence="1">
    <location>
        <begin position="562"/>
        <end position="575"/>
    </location>
</feature>
<dbReference type="Pfam" id="PF00168">
    <property type="entry name" value="C2"/>
    <property type="match status" value="1"/>
</dbReference>
<keyword evidence="4" id="KW-1185">Reference proteome</keyword>
<organism evidence="3 4">
    <name type="scientific">Mortierella polycephala</name>
    <dbReference type="NCBI Taxonomy" id="41804"/>
    <lineage>
        <taxon>Eukaryota</taxon>
        <taxon>Fungi</taxon>
        <taxon>Fungi incertae sedis</taxon>
        <taxon>Mucoromycota</taxon>
        <taxon>Mortierellomycotina</taxon>
        <taxon>Mortierellomycetes</taxon>
        <taxon>Mortierellales</taxon>
        <taxon>Mortierellaceae</taxon>
        <taxon>Mortierella</taxon>
    </lineage>
</organism>
<evidence type="ECO:0000259" key="2">
    <source>
        <dbReference type="PROSITE" id="PS50004"/>
    </source>
</evidence>
<feature type="compositionally biased region" description="Basic residues" evidence="1">
    <location>
        <begin position="1"/>
        <end position="14"/>
    </location>
</feature>
<dbReference type="Proteomes" id="UP000726737">
    <property type="component" value="Unassembled WGS sequence"/>
</dbReference>
<feature type="compositionally biased region" description="Polar residues" evidence="1">
    <location>
        <begin position="285"/>
        <end position="294"/>
    </location>
</feature>
<evidence type="ECO:0000256" key="1">
    <source>
        <dbReference type="SAM" id="MobiDB-lite"/>
    </source>
</evidence>
<feature type="compositionally biased region" description="Low complexity" evidence="1">
    <location>
        <begin position="209"/>
        <end position="220"/>
    </location>
</feature>
<feature type="compositionally biased region" description="Polar residues" evidence="1">
    <location>
        <begin position="252"/>
        <end position="273"/>
    </location>
</feature>
<feature type="region of interest" description="Disordered" evidence="1">
    <location>
        <begin position="1"/>
        <end position="21"/>
    </location>
</feature>
<sequence length="585" mass="62539">MHKLFNHGGRHHPPAHINKPLPEPLIDPDEGKTPIGELVIVPIQGRDLPNRERFGKQDPFVLFKLGNVSKRSSTDIRGGQRPRWKDDQVTIIMYESEAKDATSLYVTCLDEDHQKNDLISDCVINLAKVLEQGEHDDWFPLTYKGREAGEIMLQLTYFSHDPTHHTNKMNRAPHTPVPHSGAPLRRPIYPNSGPARRPTPTPSPPPPQTSSAAPAPASTQDDGPVYRPPAVTGPALVPPATPAYPYGGRVSPSGQNPYGTQMAPNAPFNQHQQFPPGASPYATVNGYSGIQNPNPAAEMYDPNKRLSLQSQQQQQQQQQQLYPPVGYPGNGNINNNAMGYPPQFNTTNGYPPQQNNGMATGYPPQNFNNNNNNTMNNTMNGYPPVQFHGQGYPPITGGLYPPTIPQPMQASSAPTGGFYPPVAFPFVASNLTPPSASGGGYPPQPAQSRPIPVPPSGNNATTAVSQSSGLSAPAVTTLPGSWPGSFPGSNNTYNNNTDNNSNTGTFGSSLGGHKQSVSHGQSTSTYPAMSMPVASPTTALVSDSPGGYPPALPPRARTASPPALPPRNPNQPPPYTQATYGFGGL</sequence>
<gene>
    <name evidence="3" type="ORF">BG011_008485</name>
</gene>
<name>A0A9P6TX51_9FUNG</name>
<dbReference type="PANTHER" id="PTHR47052:SF3">
    <property type="entry name" value="INGRESSION PROTEIN 1"/>
    <property type="match status" value="1"/>
</dbReference>
<feature type="compositionally biased region" description="Polar residues" evidence="1">
    <location>
        <begin position="515"/>
        <end position="527"/>
    </location>
</feature>
<dbReference type="InterPro" id="IPR052981">
    <property type="entry name" value="Ingression_C2_domain"/>
</dbReference>
<feature type="domain" description="C2" evidence="2">
    <location>
        <begin position="18"/>
        <end position="139"/>
    </location>
</feature>
<evidence type="ECO:0000313" key="4">
    <source>
        <dbReference type="Proteomes" id="UP000726737"/>
    </source>
</evidence>
<feature type="region of interest" description="Disordered" evidence="1">
    <location>
        <begin position="434"/>
        <end position="585"/>
    </location>
</feature>
<dbReference type="InterPro" id="IPR000008">
    <property type="entry name" value="C2_dom"/>
</dbReference>
<dbReference type="AlphaFoldDB" id="A0A9P6TX51"/>
<dbReference type="EMBL" id="JAAAJA010000700">
    <property type="protein sequence ID" value="KAG0250322.1"/>
    <property type="molecule type" value="Genomic_DNA"/>
</dbReference>
<comment type="caution">
    <text evidence="3">The sequence shown here is derived from an EMBL/GenBank/DDBJ whole genome shotgun (WGS) entry which is preliminary data.</text>
</comment>
<reference evidence="3" key="1">
    <citation type="journal article" date="2020" name="Fungal Divers.">
        <title>Resolving the Mortierellaceae phylogeny through synthesis of multi-gene phylogenetics and phylogenomics.</title>
        <authorList>
            <person name="Vandepol N."/>
            <person name="Liber J."/>
            <person name="Desiro A."/>
            <person name="Na H."/>
            <person name="Kennedy M."/>
            <person name="Barry K."/>
            <person name="Grigoriev I.V."/>
            <person name="Miller A.N."/>
            <person name="O'Donnell K."/>
            <person name="Stajich J.E."/>
            <person name="Bonito G."/>
        </authorList>
    </citation>
    <scope>NUCLEOTIDE SEQUENCE</scope>
    <source>
        <strain evidence="3">KOD948</strain>
    </source>
</reference>
<accession>A0A9P6TX51</accession>
<feature type="compositionally biased region" description="Low complexity" evidence="1">
    <location>
        <begin position="488"/>
        <end position="512"/>
    </location>
</feature>
<feature type="region of interest" description="Disordered" evidence="1">
    <location>
        <begin position="163"/>
        <end position="300"/>
    </location>
</feature>